<reference evidence="1" key="1">
    <citation type="submission" date="2021-06" db="EMBL/GenBank/DDBJ databases">
        <authorList>
            <person name="Kallberg Y."/>
            <person name="Tangrot J."/>
            <person name="Rosling A."/>
        </authorList>
    </citation>
    <scope>NUCLEOTIDE SEQUENCE</scope>
    <source>
        <strain evidence="1">28 12/20/2015</strain>
    </source>
</reference>
<proteinExistence type="predicted"/>
<protein>
    <submittedName>
        <fullName evidence="1">14041_t:CDS:1</fullName>
    </submittedName>
</protein>
<name>A0ACA9MM56_9GLOM</name>
<organism evidence="1 2">
    <name type="scientific">Cetraspora pellucida</name>
    <dbReference type="NCBI Taxonomy" id="1433469"/>
    <lineage>
        <taxon>Eukaryota</taxon>
        <taxon>Fungi</taxon>
        <taxon>Fungi incertae sedis</taxon>
        <taxon>Mucoromycota</taxon>
        <taxon>Glomeromycotina</taxon>
        <taxon>Glomeromycetes</taxon>
        <taxon>Diversisporales</taxon>
        <taxon>Gigasporaceae</taxon>
        <taxon>Cetraspora</taxon>
    </lineage>
</organism>
<evidence type="ECO:0000313" key="2">
    <source>
        <dbReference type="Proteomes" id="UP000789366"/>
    </source>
</evidence>
<sequence length="49" mass="5613">MTARILARTILRISAMITEVDEKKDLQVYQAEEVKSDDENKSKGENESE</sequence>
<dbReference type="EMBL" id="CAJVPW010008295">
    <property type="protein sequence ID" value="CAG8592017.1"/>
    <property type="molecule type" value="Genomic_DNA"/>
</dbReference>
<evidence type="ECO:0000313" key="1">
    <source>
        <dbReference type="EMBL" id="CAG8592017.1"/>
    </source>
</evidence>
<dbReference type="Proteomes" id="UP000789366">
    <property type="component" value="Unassembled WGS sequence"/>
</dbReference>
<comment type="caution">
    <text evidence="1">The sequence shown here is derived from an EMBL/GenBank/DDBJ whole genome shotgun (WGS) entry which is preliminary data.</text>
</comment>
<feature type="non-terminal residue" evidence="1">
    <location>
        <position position="49"/>
    </location>
</feature>
<keyword evidence="2" id="KW-1185">Reference proteome</keyword>
<accession>A0ACA9MM56</accession>
<gene>
    <name evidence="1" type="ORF">SPELUC_LOCUS6786</name>
</gene>